<accession>A0ABQ5SKD5</accession>
<feature type="compositionally biased region" description="Basic and acidic residues" evidence="1">
    <location>
        <begin position="523"/>
        <end position="534"/>
    </location>
</feature>
<feature type="region of interest" description="Disordered" evidence="1">
    <location>
        <begin position="523"/>
        <end position="560"/>
    </location>
</feature>
<proteinExistence type="predicted"/>
<feature type="region of interest" description="Disordered" evidence="1">
    <location>
        <begin position="726"/>
        <end position="756"/>
    </location>
</feature>
<organism evidence="2 3">
    <name type="scientific">Volvox africanus</name>
    <dbReference type="NCBI Taxonomy" id="51714"/>
    <lineage>
        <taxon>Eukaryota</taxon>
        <taxon>Viridiplantae</taxon>
        <taxon>Chlorophyta</taxon>
        <taxon>core chlorophytes</taxon>
        <taxon>Chlorophyceae</taxon>
        <taxon>CS clade</taxon>
        <taxon>Chlamydomonadales</taxon>
        <taxon>Volvocaceae</taxon>
        <taxon>Volvox</taxon>
    </lineage>
</organism>
<feature type="compositionally biased region" description="Basic and acidic residues" evidence="1">
    <location>
        <begin position="644"/>
        <end position="653"/>
    </location>
</feature>
<feature type="compositionally biased region" description="Polar residues" evidence="1">
    <location>
        <begin position="492"/>
        <end position="503"/>
    </location>
</feature>
<gene>
    <name evidence="2" type="ORF">VaNZ11_014322</name>
</gene>
<feature type="compositionally biased region" description="Low complexity" evidence="1">
    <location>
        <begin position="605"/>
        <end position="614"/>
    </location>
</feature>
<feature type="region of interest" description="Disordered" evidence="1">
    <location>
        <begin position="605"/>
        <end position="653"/>
    </location>
</feature>
<feature type="compositionally biased region" description="Basic and acidic residues" evidence="1">
    <location>
        <begin position="464"/>
        <end position="477"/>
    </location>
</feature>
<evidence type="ECO:0000256" key="1">
    <source>
        <dbReference type="SAM" id="MobiDB-lite"/>
    </source>
</evidence>
<dbReference type="EMBL" id="BSDZ01000086">
    <property type="protein sequence ID" value="GLI69651.1"/>
    <property type="molecule type" value="Genomic_DNA"/>
</dbReference>
<sequence>MGGDDGVESYIRDAQCRTGQSLGPPANLPAVSNGSSHWWRWSGVPNTMASNLHHRRNALATLLGIPQPITERSMKQQTYSRACQAAWRNCRTRALREGQLQQHMQQFVNWHCFRRGAHSGGPYTRDPSYGQAIGAGPCSLVPVAASDSQEACGSTLHTDSGTLASGSTPLQHQIISSAALSNHAVDFRNYPNRGDLVSCPGVRIQEDKPVQKPKAAAPAQANHIWSCLKSSASRLATCNMEKLKWDEGIAATREGAAASVAASSSGQRRCQPPRFDAMEKEYQDHIMCCLDNINIGAVANTLFMASPSFRANASSSCGPARDPGNTLLESDLQDPGLTGHVNRAMLLLYVFMTAAAYYDGDNESAKDLANSQRHSAILLTNALMSCHGMSPWPYPELSELATLLSNLKALELSGNLPSKPFPESCTSLAMACRLTRAVQQLVETVMAPEVTSSTELALRAEKQYKEAARRGQDEQNRGDSAAATAEDGRSDMGSSAESQALSVQGQNVLAQMEVGGEANAVMEKQRQERQDGEGVGRGNVGQQEAEEAGAKAGTGSIPAPEGLAEELAGIAGRQVTLNTVGTSKRTNYIRAAHANFNAGVSTVPSNCSGGCSSSSGGGSGHGASTGHSAPSTDPTARNATGAADPREPLLNRNHRDLSRLQEELHKMRVLIRHRVYYEALTRHLGLIRSMPCRDWRAAGPAAFVEEYKRLATKEQESLKQLVRPRRVKREVEEKPNMIGNHHQQRRQRSQKQRLWQKDEGRQVTAALFSGAAQAESAGQYAASIAAAPAASGDAADQLPTGPNESRRLDVSLLLDEPLDLLRCEVPSMLCNVVPWNSPAATNEHGAAGGTGVVLGPLESMFLVRPFEDGSLHWRAPADPKAMRCDLARMLLAACLDGHRALFRAVGDAALQLALGATAAANTLLEPGILRIGAGSGELEYLREREIAGGTPVAVTLLGQPPCDPAGSGSGAVVGWCLLLMKPSISTLIQLVPVGDNVILRARQAAGRKISWWPLPAASAATAEHILSSRVKVLRGLLETALAKDSVAVLNCCGGRSTLAEAAQAIAQVHCAALRQRREQVLVFPLLLEEEQKDTALEAAVRMRSAYTYIATANKTVVSTAAATDSAVRLRNEDSESKSRGSTDTAFREPVEASKGAATTSASVKAASSDDWCVTGGGDFSNRSSPPSCSDNSGGAAVDSAAAAVAPNGCPRPSYPSTQTSIWPIVRHFHFNKELCRMLGLLPGQERILAKGILHLGLGLRNDDGRDGGGAVGADADHRYVLPGGPLLFTTNTRLTLVVLSLGVSGSTS</sequence>
<reference evidence="2 3" key="1">
    <citation type="journal article" date="2023" name="IScience">
        <title>Expanded male sex-determining region conserved during the evolution of homothallism in the green alga Volvox.</title>
        <authorList>
            <person name="Yamamoto K."/>
            <person name="Matsuzaki R."/>
            <person name="Mahakham W."/>
            <person name="Heman W."/>
            <person name="Sekimoto H."/>
            <person name="Kawachi M."/>
            <person name="Minakuchi Y."/>
            <person name="Toyoda A."/>
            <person name="Nozaki H."/>
        </authorList>
    </citation>
    <scope>NUCLEOTIDE SEQUENCE [LARGE SCALE GENOMIC DNA]</scope>
    <source>
        <strain evidence="2 3">NIES-4468</strain>
    </source>
</reference>
<feature type="region of interest" description="Disordered" evidence="1">
    <location>
        <begin position="1123"/>
        <end position="1161"/>
    </location>
</feature>
<feature type="compositionally biased region" description="Low complexity" evidence="1">
    <location>
        <begin position="1152"/>
        <end position="1161"/>
    </location>
</feature>
<name>A0ABQ5SKD5_9CHLO</name>
<protein>
    <submittedName>
        <fullName evidence="2">Uncharacterized protein</fullName>
    </submittedName>
</protein>
<feature type="compositionally biased region" description="Basic residues" evidence="1">
    <location>
        <begin position="742"/>
        <end position="751"/>
    </location>
</feature>
<evidence type="ECO:0000313" key="2">
    <source>
        <dbReference type="EMBL" id="GLI69651.1"/>
    </source>
</evidence>
<keyword evidence="3" id="KW-1185">Reference proteome</keyword>
<feature type="compositionally biased region" description="Basic and acidic residues" evidence="1">
    <location>
        <begin position="1127"/>
        <end position="1151"/>
    </location>
</feature>
<dbReference type="Proteomes" id="UP001165090">
    <property type="component" value="Unassembled WGS sequence"/>
</dbReference>
<evidence type="ECO:0000313" key="3">
    <source>
        <dbReference type="Proteomes" id="UP001165090"/>
    </source>
</evidence>
<comment type="caution">
    <text evidence="2">The sequence shown here is derived from an EMBL/GenBank/DDBJ whole genome shotgun (WGS) entry which is preliminary data.</text>
</comment>
<feature type="region of interest" description="Disordered" evidence="1">
    <location>
        <begin position="464"/>
        <end position="503"/>
    </location>
</feature>